<dbReference type="InterPro" id="IPR043519">
    <property type="entry name" value="NT_sf"/>
</dbReference>
<name>A0AAJ1IIT7_9SPIO</name>
<gene>
    <name evidence="1" type="ORF">PQJ61_09655</name>
</gene>
<dbReference type="GO" id="GO:0001730">
    <property type="term" value="F:2'-5'-oligoadenylate synthetase activity"/>
    <property type="evidence" value="ECO:0007669"/>
    <property type="project" value="TreeGrafter"/>
</dbReference>
<dbReference type="PANTHER" id="PTHR11258">
    <property type="entry name" value="2-5 OLIGOADENYLATE SYNTHETASE"/>
    <property type="match status" value="1"/>
</dbReference>
<dbReference type="Gene3D" id="3.30.460.10">
    <property type="entry name" value="Beta Polymerase, domain 2"/>
    <property type="match status" value="1"/>
</dbReference>
<proteinExistence type="predicted"/>
<dbReference type="AlphaFoldDB" id="A0AAJ1IIT7"/>
<dbReference type="GO" id="GO:0005829">
    <property type="term" value="C:cytosol"/>
    <property type="evidence" value="ECO:0007669"/>
    <property type="project" value="TreeGrafter"/>
</dbReference>
<dbReference type="SUPFAM" id="SSF81301">
    <property type="entry name" value="Nucleotidyltransferase"/>
    <property type="match status" value="1"/>
</dbReference>
<evidence type="ECO:0000313" key="1">
    <source>
        <dbReference type="EMBL" id="MDC7227016.1"/>
    </source>
</evidence>
<accession>A0AAJ1IIT7</accession>
<protein>
    <recommendedName>
        <fullName evidence="3">Nucleotidyltransferase</fullName>
    </recommendedName>
</protein>
<dbReference type="Pfam" id="PF18144">
    <property type="entry name" value="SMODS"/>
    <property type="match status" value="1"/>
</dbReference>
<dbReference type="GO" id="GO:0016020">
    <property type="term" value="C:membrane"/>
    <property type="evidence" value="ECO:0007669"/>
    <property type="project" value="TreeGrafter"/>
</dbReference>
<evidence type="ECO:0008006" key="3">
    <source>
        <dbReference type="Google" id="ProtNLM"/>
    </source>
</evidence>
<dbReference type="GO" id="GO:0003725">
    <property type="term" value="F:double-stranded RNA binding"/>
    <property type="evidence" value="ECO:0007669"/>
    <property type="project" value="TreeGrafter"/>
</dbReference>
<sequence>MDISKQEYLENVLSSYRMRHISRLVEKHRTRRDEIKEYLEAHYGGKIYNPMNSGSFAKHTAINSKFDLDLVVPFKRDSFDTLEGMFKDIFKLLNAAYKNRAVVRKQKVSIGIEFYADNDGDEISIDVVPGRELEQDKYPDNYNLNLFVNSRYGTIEEKNFLKTNIKAQIEYIKARDNERKVIRLLKVWKNRHNRPYKSFLLELLTIKAFDDLTPRFIHLHLEVPAFFLLQTYPEIHSVTSSLMNYAA</sequence>
<dbReference type="EMBL" id="JAQQAL010000022">
    <property type="protein sequence ID" value="MDC7227016.1"/>
    <property type="molecule type" value="Genomic_DNA"/>
</dbReference>
<reference evidence="1 2" key="1">
    <citation type="submission" date="2022-12" db="EMBL/GenBank/DDBJ databases">
        <title>Metagenome assembled genome from gulf of manar.</title>
        <authorList>
            <person name="Kohli P."/>
            <person name="Pk S."/>
            <person name="Venkata Ramana C."/>
            <person name="Sasikala C."/>
        </authorList>
    </citation>
    <scope>NUCLEOTIDE SEQUENCE [LARGE SCALE GENOMIC DNA]</scope>
    <source>
        <strain evidence="1">JB008</strain>
    </source>
</reference>
<comment type="caution">
    <text evidence="1">The sequence shown here is derived from an EMBL/GenBank/DDBJ whole genome shotgun (WGS) entry which is preliminary data.</text>
</comment>
<dbReference type="Proteomes" id="UP001221217">
    <property type="component" value="Unassembled WGS sequence"/>
</dbReference>
<evidence type="ECO:0000313" key="2">
    <source>
        <dbReference type="Proteomes" id="UP001221217"/>
    </source>
</evidence>
<organism evidence="1 2">
    <name type="scientific">Candidatus Thalassospirochaeta sargassi</name>
    <dbReference type="NCBI Taxonomy" id="3119039"/>
    <lineage>
        <taxon>Bacteria</taxon>
        <taxon>Pseudomonadati</taxon>
        <taxon>Spirochaetota</taxon>
        <taxon>Spirochaetia</taxon>
        <taxon>Spirochaetales</taxon>
        <taxon>Spirochaetaceae</taxon>
        <taxon>Candidatus Thalassospirochaeta</taxon>
    </lineage>
</organism>
<dbReference type="PANTHER" id="PTHR11258:SF11">
    <property type="entry name" value="C2H2-TYPE DOMAIN-CONTAINING PROTEIN"/>
    <property type="match status" value="1"/>
</dbReference>